<sequence>MDWSNWIFLGFGLALGIGSQWLGRSSSTSRVEKVSDATVPATDDTSDAENLRSQLEQFRLNDRMLADMIRYKAGFLARVSHELRSPLSGAIGAHQIILADLCNDAEEERDFLSKANESALKMVEMLEEIIKVSRVEEGKLPLKMRQFPVEDIFEEVYGLTYLQATNRNYPFNIEYPDPEIEIYADFKILRQILVHAIETAIFNMEEGSLNFSVQSIPSENRVEIWLDSPCPFQAWSDPVDFLQSEHPSTPESPPRELSIGLSAEIDRSLLERMGGRLEILEAPQEGSGYLTRIQCSLPSSAPVPAVPA</sequence>
<dbReference type="GO" id="GO:0000155">
    <property type="term" value="F:phosphorelay sensor kinase activity"/>
    <property type="evidence" value="ECO:0007669"/>
    <property type="project" value="InterPro"/>
</dbReference>
<feature type="domain" description="Histidine kinase" evidence="6">
    <location>
        <begin position="78"/>
        <end position="297"/>
    </location>
</feature>
<evidence type="ECO:0000256" key="1">
    <source>
        <dbReference type="ARBA" id="ARBA00000085"/>
    </source>
</evidence>
<organism evidence="7 8">
    <name type="scientific">Zarconia navalis LEGE 11467</name>
    <dbReference type="NCBI Taxonomy" id="1828826"/>
    <lineage>
        <taxon>Bacteria</taxon>
        <taxon>Bacillati</taxon>
        <taxon>Cyanobacteriota</taxon>
        <taxon>Cyanophyceae</taxon>
        <taxon>Oscillatoriophycideae</taxon>
        <taxon>Oscillatoriales</taxon>
        <taxon>Oscillatoriales incertae sedis</taxon>
        <taxon>Zarconia</taxon>
        <taxon>Zarconia navalis</taxon>
    </lineage>
</organism>
<dbReference type="InterPro" id="IPR036097">
    <property type="entry name" value="HisK_dim/P_sf"/>
</dbReference>
<dbReference type="SUPFAM" id="SSF55874">
    <property type="entry name" value="ATPase domain of HSP90 chaperone/DNA topoisomerase II/histidine kinase"/>
    <property type="match status" value="1"/>
</dbReference>
<evidence type="ECO:0000256" key="5">
    <source>
        <dbReference type="ARBA" id="ARBA00023012"/>
    </source>
</evidence>
<evidence type="ECO:0000256" key="4">
    <source>
        <dbReference type="ARBA" id="ARBA00022777"/>
    </source>
</evidence>
<evidence type="ECO:0000313" key="7">
    <source>
        <dbReference type="EMBL" id="MBE9039515.1"/>
    </source>
</evidence>
<keyword evidence="8" id="KW-1185">Reference proteome</keyword>
<gene>
    <name evidence="7" type="ORF">IQ235_01730</name>
</gene>
<protein>
    <recommendedName>
        <fullName evidence="2">histidine kinase</fullName>
        <ecNumber evidence="2">2.7.13.3</ecNumber>
    </recommendedName>
</protein>
<evidence type="ECO:0000313" key="8">
    <source>
        <dbReference type="Proteomes" id="UP000621799"/>
    </source>
</evidence>
<dbReference type="Proteomes" id="UP000621799">
    <property type="component" value="Unassembled WGS sequence"/>
</dbReference>
<dbReference type="InterPro" id="IPR050736">
    <property type="entry name" value="Sensor_HK_Regulatory"/>
</dbReference>
<dbReference type="CDD" id="cd00082">
    <property type="entry name" value="HisKA"/>
    <property type="match status" value="1"/>
</dbReference>
<dbReference type="Gene3D" id="1.10.287.130">
    <property type="match status" value="1"/>
</dbReference>
<dbReference type="PROSITE" id="PS50109">
    <property type="entry name" value="HIS_KIN"/>
    <property type="match status" value="1"/>
</dbReference>
<keyword evidence="5" id="KW-0902">Two-component regulatory system</keyword>
<dbReference type="SUPFAM" id="SSF47384">
    <property type="entry name" value="Homodimeric domain of signal transducing histidine kinase"/>
    <property type="match status" value="1"/>
</dbReference>
<name>A0A928VXC2_9CYAN</name>
<comment type="caution">
    <text evidence="7">The sequence shown here is derived from an EMBL/GenBank/DDBJ whole genome shotgun (WGS) entry which is preliminary data.</text>
</comment>
<dbReference type="PANTHER" id="PTHR43711">
    <property type="entry name" value="TWO-COMPONENT HISTIDINE KINASE"/>
    <property type="match status" value="1"/>
</dbReference>
<dbReference type="PANTHER" id="PTHR43711:SF1">
    <property type="entry name" value="HISTIDINE KINASE 1"/>
    <property type="match status" value="1"/>
</dbReference>
<comment type="catalytic activity">
    <reaction evidence="1">
        <text>ATP + protein L-histidine = ADP + protein N-phospho-L-histidine.</text>
        <dbReference type="EC" id="2.7.13.3"/>
    </reaction>
</comment>
<evidence type="ECO:0000256" key="2">
    <source>
        <dbReference type="ARBA" id="ARBA00012438"/>
    </source>
</evidence>
<dbReference type="SMART" id="SM00388">
    <property type="entry name" value="HisKA"/>
    <property type="match status" value="1"/>
</dbReference>
<dbReference type="EMBL" id="JADEXN010000014">
    <property type="protein sequence ID" value="MBE9039515.1"/>
    <property type="molecule type" value="Genomic_DNA"/>
</dbReference>
<dbReference type="InterPro" id="IPR036890">
    <property type="entry name" value="HATPase_C_sf"/>
</dbReference>
<dbReference type="AlphaFoldDB" id="A0A928VXC2"/>
<dbReference type="InterPro" id="IPR005467">
    <property type="entry name" value="His_kinase_dom"/>
</dbReference>
<proteinExistence type="predicted"/>
<dbReference type="InterPro" id="IPR003661">
    <property type="entry name" value="HisK_dim/P_dom"/>
</dbReference>
<dbReference type="RefSeq" id="WP_264319776.1">
    <property type="nucleotide sequence ID" value="NZ_JADEXN010000014.1"/>
</dbReference>
<dbReference type="Gene3D" id="3.30.565.10">
    <property type="entry name" value="Histidine kinase-like ATPase, C-terminal domain"/>
    <property type="match status" value="1"/>
</dbReference>
<evidence type="ECO:0000259" key="6">
    <source>
        <dbReference type="PROSITE" id="PS50109"/>
    </source>
</evidence>
<dbReference type="EC" id="2.7.13.3" evidence="2"/>
<keyword evidence="4 7" id="KW-0418">Kinase</keyword>
<dbReference type="Pfam" id="PF00512">
    <property type="entry name" value="HisKA"/>
    <property type="match status" value="1"/>
</dbReference>
<reference evidence="7" key="1">
    <citation type="submission" date="2020-10" db="EMBL/GenBank/DDBJ databases">
        <authorList>
            <person name="Castelo-Branco R."/>
            <person name="Eusebio N."/>
            <person name="Adriana R."/>
            <person name="Vieira A."/>
            <person name="Brugerolle De Fraissinette N."/>
            <person name="Rezende De Castro R."/>
            <person name="Schneider M.P."/>
            <person name="Vasconcelos V."/>
            <person name="Leao P.N."/>
        </authorList>
    </citation>
    <scope>NUCLEOTIDE SEQUENCE</scope>
    <source>
        <strain evidence="7">LEGE 11467</strain>
    </source>
</reference>
<keyword evidence="3" id="KW-0808">Transferase</keyword>
<evidence type="ECO:0000256" key="3">
    <source>
        <dbReference type="ARBA" id="ARBA00022679"/>
    </source>
</evidence>
<accession>A0A928VXC2</accession>